<dbReference type="EMBL" id="JAGFBS010000020">
    <property type="protein sequence ID" value="KAG6373912.1"/>
    <property type="molecule type" value="Genomic_DNA"/>
</dbReference>
<evidence type="ECO:0000313" key="3">
    <source>
        <dbReference type="Proteomes" id="UP000683000"/>
    </source>
</evidence>
<feature type="transmembrane region" description="Helical" evidence="1">
    <location>
        <begin position="41"/>
        <end position="59"/>
    </location>
</feature>
<protein>
    <submittedName>
        <fullName evidence="2">Uncharacterized protein</fullName>
    </submittedName>
</protein>
<reference evidence="2" key="1">
    <citation type="submission" date="2021-03" db="EMBL/GenBank/DDBJ databases">
        <title>Evolutionary innovations through gain and loss of genes in the ectomycorrhizal Boletales.</title>
        <authorList>
            <person name="Wu G."/>
            <person name="Miyauchi S."/>
            <person name="Morin E."/>
            <person name="Yang Z.-L."/>
            <person name="Xu J."/>
            <person name="Martin F.M."/>
        </authorList>
    </citation>
    <scope>NUCLEOTIDE SEQUENCE</scope>
    <source>
        <strain evidence="2">BR01</strain>
    </source>
</reference>
<keyword evidence="3" id="KW-1185">Reference proteome</keyword>
<evidence type="ECO:0000313" key="2">
    <source>
        <dbReference type="EMBL" id="KAG6373912.1"/>
    </source>
</evidence>
<accession>A0A8I2YMJ0</accession>
<dbReference type="Proteomes" id="UP000683000">
    <property type="component" value="Unassembled WGS sequence"/>
</dbReference>
<keyword evidence="1" id="KW-1133">Transmembrane helix</keyword>
<name>A0A8I2YMJ0_9AGAM</name>
<dbReference type="AlphaFoldDB" id="A0A8I2YMJ0"/>
<organism evidence="2 3">
    <name type="scientific">Boletus reticuloceps</name>
    <dbReference type="NCBI Taxonomy" id="495285"/>
    <lineage>
        <taxon>Eukaryota</taxon>
        <taxon>Fungi</taxon>
        <taxon>Dikarya</taxon>
        <taxon>Basidiomycota</taxon>
        <taxon>Agaricomycotina</taxon>
        <taxon>Agaricomycetes</taxon>
        <taxon>Agaricomycetidae</taxon>
        <taxon>Boletales</taxon>
        <taxon>Boletineae</taxon>
        <taxon>Boletaceae</taxon>
        <taxon>Boletoideae</taxon>
        <taxon>Boletus</taxon>
    </lineage>
</organism>
<comment type="caution">
    <text evidence="2">The sequence shown here is derived from an EMBL/GenBank/DDBJ whole genome shotgun (WGS) entry which is preliminary data.</text>
</comment>
<proteinExistence type="predicted"/>
<keyword evidence="1" id="KW-0812">Transmembrane</keyword>
<evidence type="ECO:0000256" key="1">
    <source>
        <dbReference type="SAM" id="Phobius"/>
    </source>
</evidence>
<sequence length="131" mass="14989">MPCFKSFHVLSLADANGWFCYDATGYLPHDTSQNNHRRRRFWHGAALLTIAFLFSTGYFQQGRWHRCSGSPPKVNADIELPKEVQQAWAAHSPYFPAAEYATPPERGEVVQVYHSRSDSFSYLRSTYVNLG</sequence>
<keyword evidence="1" id="KW-0472">Membrane</keyword>
<gene>
    <name evidence="2" type="ORF">JVT61DRAFT_6065</name>
</gene>